<sequence>MSIIQDSLKPEVQQFLAGSEKEVTVDFYPYPESPASQPMQELFEELAALAPFIKPVVHQDRAKPQGVEQPEDVEGPVATLSVDGAFTGIRFLGFPGGREFSTLLADLRDLSQGQPTELSPETQNWLRDLTSPLHLEVFTTPT</sequence>
<reference evidence="1 2" key="1">
    <citation type="submission" date="2020-04" db="EMBL/GenBank/DDBJ databases">
        <authorList>
            <person name="Zhang R."/>
            <person name="Schippers A."/>
        </authorList>
    </citation>
    <scope>NUCLEOTIDE SEQUENCE [LARGE SCALE GENOMIC DNA]</scope>
    <source>
        <strain evidence="1 2">DSM 109850</strain>
    </source>
</reference>
<organism evidence="1 2">
    <name type="scientific">Sulfobacillus harzensis</name>
    <dbReference type="NCBI Taxonomy" id="2729629"/>
    <lineage>
        <taxon>Bacteria</taxon>
        <taxon>Bacillati</taxon>
        <taxon>Bacillota</taxon>
        <taxon>Clostridia</taxon>
        <taxon>Eubacteriales</taxon>
        <taxon>Clostridiales Family XVII. Incertae Sedis</taxon>
        <taxon>Sulfobacillus</taxon>
    </lineage>
</organism>
<comment type="caution">
    <text evidence="1">The sequence shown here is derived from an EMBL/GenBank/DDBJ whole genome shotgun (WGS) entry which is preliminary data.</text>
</comment>
<proteinExistence type="predicted"/>
<dbReference type="EMBL" id="JABBVZ010000004">
    <property type="protein sequence ID" value="NMP21185.1"/>
    <property type="molecule type" value="Genomic_DNA"/>
</dbReference>
<dbReference type="PANTHER" id="PTHR37170:SF1">
    <property type="entry name" value="GLUTAREDOXIN-LIKE PROTEIN"/>
    <property type="match status" value="1"/>
</dbReference>
<dbReference type="PANTHER" id="PTHR37170">
    <property type="entry name" value="GLUTAREDOXIN-RELATED"/>
    <property type="match status" value="1"/>
</dbReference>
<protein>
    <submittedName>
        <fullName evidence="1">Uncharacterized protein</fullName>
    </submittedName>
</protein>
<keyword evidence="2" id="KW-1185">Reference proteome</keyword>
<name>A0A7Y0Q1C1_9FIRM</name>
<dbReference type="InterPro" id="IPR036249">
    <property type="entry name" value="Thioredoxin-like_sf"/>
</dbReference>
<dbReference type="SUPFAM" id="SSF52833">
    <property type="entry name" value="Thioredoxin-like"/>
    <property type="match status" value="1"/>
</dbReference>
<dbReference type="RefSeq" id="WP_169096255.1">
    <property type="nucleotide sequence ID" value="NZ_JABBVZ010000004.1"/>
</dbReference>
<dbReference type="Proteomes" id="UP000533476">
    <property type="component" value="Unassembled WGS sequence"/>
</dbReference>
<evidence type="ECO:0000313" key="2">
    <source>
        <dbReference type="Proteomes" id="UP000533476"/>
    </source>
</evidence>
<dbReference type="AlphaFoldDB" id="A0A7Y0Q1C1"/>
<evidence type="ECO:0000313" key="1">
    <source>
        <dbReference type="EMBL" id="NMP21185.1"/>
    </source>
</evidence>
<dbReference type="Gene3D" id="3.40.30.80">
    <property type="match status" value="1"/>
</dbReference>
<gene>
    <name evidence="1" type="ORF">HIJ39_02270</name>
</gene>
<accession>A0A7Y0Q1C1</accession>